<comment type="caution">
    <text evidence="1">The sequence shown here is derived from an EMBL/GenBank/DDBJ whole genome shotgun (WGS) entry which is preliminary data.</text>
</comment>
<dbReference type="AlphaFoldDB" id="A0A545T7F7"/>
<dbReference type="SUPFAM" id="SSF55781">
    <property type="entry name" value="GAF domain-like"/>
    <property type="match status" value="1"/>
</dbReference>
<accession>A0A545T7F7</accession>
<gene>
    <name evidence="1" type="ORF">FLL45_16890</name>
</gene>
<sequence length="177" mass="19915">MSPTSINFSTGKLQAPTLPPNSDLVTYWINQANNWLNENIDYTQAITAASALAAGTRWAIISKRLGHDSSRVKMLALFDQGEFKDCQIYDFIGTPCEEVLSKDKFCLFSNVQKAFPDDPDLVEMGVMDYAGCALRDKNNKSVGHLFVMHDQPINNFDEVEEIILAMIAILKLEWDFD</sequence>
<name>A0A545T7F7_9GAMM</name>
<dbReference type="RefSeq" id="WP_142943260.1">
    <property type="nucleotide sequence ID" value="NZ_VIKR01000004.1"/>
</dbReference>
<evidence type="ECO:0000313" key="1">
    <source>
        <dbReference type="EMBL" id="TQV73128.1"/>
    </source>
</evidence>
<reference evidence="1 2" key="1">
    <citation type="submission" date="2019-06" db="EMBL/GenBank/DDBJ databases">
        <title>Draft genome of Aliikangiella marina GYP-15.</title>
        <authorList>
            <person name="Wang G."/>
        </authorList>
    </citation>
    <scope>NUCLEOTIDE SEQUENCE [LARGE SCALE GENOMIC DNA]</scope>
    <source>
        <strain evidence="1 2">GYP-15</strain>
    </source>
</reference>
<evidence type="ECO:0000313" key="2">
    <source>
        <dbReference type="Proteomes" id="UP000317839"/>
    </source>
</evidence>
<dbReference type="Proteomes" id="UP000317839">
    <property type="component" value="Unassembled WGS sequence"/>
</dbReference>
<protein>
    <recommendedName>
        <fullName evidence="3">GAF domain-containing protein</fullName>
    </recommendedName>
</protein>
<keyword evidence="2" id="KW-1185">Reference proteome</keyword>
<dbReference type="OrthoDB" id="1931120at2"/>
<dbReference type="EMBL" id="VIKR01000004">
    <property type="protein sequence ID" value="TQV73128.1"/>
    <property type="molecule type" value="Genomic_DNA"/>
</dbReference>
<evidence type="ECO:0008006" key="3">
    <source>
        <dbReference type="Google" id="ProtNLM"/>
    </source>
</evidence>
<organism evidence="1 2">
    <name type="scientific">Aliikangiella marina</name>
    <dbReference type="NCBI Taxonomy" id="1712262"/>
    <lineage>
        <taxon>Bacteria</taxon>
        <taxon>Pseudomonadati</taxon>
        <taxon>Pseudomonadota</taxon>
        <taxon>Gammaproteobacteria</taxon>
        <taxon>Oceanospirillales</taxon>
        <taxon>Pleioneaceae</taxon>
        <taxon>Aliikangiella</taxon>
    </lineage>
</organism>
<proteinExistence type="predicted"/>